<evidence type="ECO:0000259" key="3">
    <source>
        <dbReference type="Pfam" id="PF07992"/>
    </source>
</evidence>
<dbReference type="RefSeq" id="WP_206229305.1">
    <property type="nucleotide sequence ID" value="NZ_JAFIWB010000005.1"/>
</dbReference>
<reference evidence="4 5" key="1">
    <citation type="submission" date="2021-02" db="EMBL/GenBank/DDBJ databases">
        <title>Taxonomically Unique Crown Gall-Associated Xanthomonas Stains Have Deficiency in Virulence Repertories.</title>
        <authorList>
            <person name="Mafakheri H."/>
            <person name="Taghavi S.M."/>
            <person name="Dimkic I."/>
            <person name="Nemanja K."/>
            <person name="Osdaghi E."/>
        </authorList>
    </citation>
    <scope>NUCLEOTIDE SEQUENCE [LARGE SCALE GENOMIC DNA]</scope>
    <source>
        <strain evidence="4 5">FX4</strain>
    </source>
</reference>
<keyword evidence="5" id="KW-1185">Reference proteome</keyword>
<dbReference type="InterPro" id="IPR036188">
    <property type="entry name" value="FAD/NAD-bd_sf"/>
</dbReference>
<feature type="domain" description="FAD/NAD(P)-binding" evidence="3">
    <location>
        <begin position="4"/>
        <end position="286"/>
    </location>
</feature>
<gene>
    <name evidence="4" type="ORF">JR064_07555</name>
</gene>
<dbReference type="InterPro" id="IPR023753">
    <property type="entry name" value="FAD/NAD-binding_dom"/>
</dbReference>
<dbReference type="SUPFAM" id="SSF51905">
    <property type="entry name" value="FAD/NAD(P)-binding domain"/>
    <property type="match status" value="1"/>
</dbReference>
<accession>A0ABS3B0B9</accession>
<evidence type="ECO:0000313" key="4">
    <source>
        <dbReference type="EMBL" id="MBN6102023.1"/>
    </source>
</evidence>
<organism evidence="4 5">
    <name type="scientific">Xanthomonas bonasiae</name>
    <dbReference type="NCBI Taxonomy" id="2810351"/>
    <lineage>
        <taxon>Bacteria</taxon>
        <taxon>Pseudomonadati</taxon>
        <taxon>Pseudomonadota</taxon>
        <taxon>Gammaproteobacteria</taxon>
        <taxon>Lysobacterales</taxon>
        <taxon>Lysobacteraceae</taxon>
        <taxon>Xanthomonas</taxon>
    </lineage>
</organism>
<dbReference type="Gene3D" id="3.50.50.60">
    <property type="entry name" value="FAD/NAD(P)-binding domain"/>
    <property type="match status" value="2"/>
</dbReference>
<evidence type="ECO:0000256" key="1">
    <source>
        <dbReference type="ARBA" id="ARBA00022630"/>
    </source>
</evidence>
<comment type="caution">
    <text evidence="4">The sequence shown here is derived from an EMBL/GenBank/DDBJ whole genome shotgun (WGS) entry which is preliminary data.</text>
</comment>
<dbReference type="InterPro" id="IPR050097">
    <property type="entry name" value="Ferredoxin-NADP_redctase_2"/>
</dbReference>
<dbReference type="Pfam" id="PF07992">
    <property type="entry name" value="Pyr_redox_2"/>
    <property type="match status" value="1"/>
</dbReference>
<keyword evidence="2" id="KW-0560">Oxidoreductase</keyword>
<dbReference type="PRINTS" id="PR00469">
    <property type="entry name" value="PNDRDTASEII"/>
</dbReference>
<protein>
    <submittedName>
        <fullName evidence="4">NAD(P)/FAD-dependent oxidoreductase</fullName>
    </submittedName>
</protein>
<dbReference type="PRINTS" id="PR00368">
    <property type="entry name" value="FADPNR"/>
</dbReference>
<keyword evidence="1" id="KW-0285">Flavoprotein</keyword>
<name>A0ABS3B0B9_9XANT</name>
<dbReference type="EMBL" id="JAFIWB010000005">
    <property type="protein sequence ID" value="MBN6102023.1"/>
    <property type="molecule type" value="Genomic_DNA"/>
</dbReference>
<proteinExistence type="predicted"/>
<dbReference type="Proteomes" id="UP000695802">
    <property type="component" value="Unassembled WGS sequence"/>
</dbReference>
<evidence type="ECO:0000256" key="2">
    <source>
        <dbReference type="ARBA" id="ARBA00023002"/>
    </source>
</evidence>
<dbReference type="PANTHER" id="PTHR48105">
    <property type="entry name" value="THIOREDOXIN REDUCTASE 1-RELATED-RELATED"/>
    <property type="match status" value="1"/>
</dbReference>
<evidence type="ECO:0000313" key="5">
    <source>
        <dbReference type="Proteomes" id="UP000695802"/>
    </source>
</evidence>
<sequence length="310" mass="32451">MQHDAVIVGGSFAGLSAALMLARGHRKVVVVDAGLPRNRYAAHSHGLLALDGMPGSAVLAQAKAQLLNYPTVAWWDGQVEAAKALPGGWELALADGRQAQARGLVLATGVADRLPELPGVAERWGHSVMHCPYCHGYELGRQARIGVLGNGTTASAEQALMLADWGRVTLFAQGMQLDDAELMARLAKRGVQVETRRALALEGDGKAIDGMRVDDGARVEIQALFVAAPTQMASPLAERLGCVFDDGPSGPYLRVDERKQTSVPRVYAAGDAARMFGNATLASADGVLAGVGLHHALIAEDSQPDPASGA</sequence>